<dbReference type="Gene3D" id="3.90.76.10">
    <property type="entry name" value="Dipeptide-binding Protein, Domain 1"/>
    <property type="match status" value="1"/>
</dbReference>
<dbReference type="PANTHER" id="PTHR30290">
    <property type="entry name" value="PERIPLASMIC BINDING COMPONENT OF ABC TRANSPORTER"/>
    <property type="match status" value="1"/>
</dbReference>
<evidence type="ECO:0000256" key="4">
    <source>
        <dbReference type="ARBA" id="ARBA00022729"/>
    </source>
</evidence>
<keyword evidence="4" id="KW-0732">Signal</keyword>
<dbReference type="OrthoDB" id="3225986at2"/>
<protein>
    <submittedName>
        <fullName evidence="7">ABC transporter substrate-binding protein</fullName>
    </submittedName>
</protein>
<evidence type="ECO:0000256" key="1">
    <source>
        <dbReference type="ARBA" id="ARBA00004196"/>
    </source>
</evidence>
<name>A0A3L9L5L1_9MICC</name>
<dbReference type="Gene3D" id="3.40.190.10">
    <property type="entry name" value="Periplasmic binding protein-like II"/>
    <property type="match status" value="1"/>
</dbReference>
<evidence type="ECO:0000313" key="7">
    <source>
        <dbReference type="EMBL" id="RLY91762.1"/>
    </source>
</evidence>
<evidence type="ECO:0000256" key="3">
    <source>
        <dbReference type="ARBA" id="ARBA00022448"/>
    </source>
</evidence>
<keyword evidence="8" id="KW-1185">Reference proteome</keyword>
<sequence>MGLGAAAASLALAGCGGGAQPGQVTVEATGEPQQGGILRIGTTGGGASDTMDANAPVGTADGGRVMNLYDRLYEFDPEYKLIPGLAESVKSEDGGRAWVFRLRKGVTFHDGRPLTSREVVHTFRRVTDPKDPKTGAAGLALLKRSVAVDEHTVRFELEEPDAMFVDSTAQNSMGIVPTDYDPKNPVGTGPFRFGSFEPGQLTVMKANPDYWGEKPHLDEVHLLNFNDQDALVNALLSTQVDVAGQLPLAMIDVVNTDPRMHTVVSQTGNWLPFTMRVDTAPFDDARVRQAFRLVVDRERMVEQVFSGHGTVGNDMYAPFDPGTPQLPQRTRDIARAKKLLAEAGHPDGLEVELVTAPIQTGAVEAAQVFAEQASEAGITVKLRRVDATTFFGDGYLKYPFAQDFWYTRSFLPQSAQGSLPKAPFNETHWADPEFLALYKKARATLDPGKRNKVVAQAQQIMHERGGYIAWGFFDQADAYQKYVGGAFKHRSGMPVSGFQLRSLWLAQEGK</sequence>
<keyword evidence="3" id="KW-0813">Transport</keyword>
<feature type="domain" description="Solute-binding protein family 5" evidence="6">
    <location>
        <begin position="80"/>
        <end position="391"/>
    </location>
</feature>
<dbReference type="PIRSF" id="PIRSF002741">
    <property type="entry name" value="MppA"/>
    <property type="match status" value="1"/>
</dbReference>
<dbReference type="AlphaFoldDB" id="A0A3L9L5L1"/>
<evidence type="ECO:0000256" key="5">
    <source>
        <dbReference type="SAM" id="MobiDB-lite"/>
    </source>
</evidence>
<reference evidence="7 8" key="1">
    <citation type="submission" date="2018-10" db="EMBL/GenBank/DDBJ databases">
        <title>Kocuria tytonicola, new bacteria from the preen glands of American barn owls (Tyto furcata).</title>
        <authorList>
            <person name="Braun M.S."/>
            <person name="Wang E."/>
            <person name="Zimmermann S."/>
            <person name="Boutin S."/>
            <person name="Wagner H."/>
            <person name="Wink M."/>
        </authorList>
    </citation>
    <scope>NUCLEOTIDE SEQUENCE [LARGE SCALE GENOMIC DNA]</scope>
    <source>
        <strain evidence="7 8">473</strain>
    </source>
</reference>
<dbReference type="GO" id="GO:0030313">
    <property type="term" value="C:cell envelope"/>
    <property type="evidence" value="ECO:0007669"/>
    <property type="project" value="UniProtKB-SubCell"/>
</dbReference>
<accession>A0A3L9L5L1</accession>
<dbReference type="SUPFAM" id="SSF53850">
    <property type="entry name" value="Periplasmic binding protein-like II"/>
    <property type="match status" value="1"/>
</dbReference>
<proteinExistence type="inferred from homology"/>
<dbReference type="Proteomes" id="UP000277871">
    <property type="component" value="Unassembled WGS sequence"/>
</dbReference>
<feature type="region of interest" description="Disordered" evidence="5">
    <location>
        <begin position="23"/>
        <end position="49"/>
    </location>
</feature>
<dbReference type="Pfam" id="PF00496">
    <property type="entry name" value="SBP_bac_5"/>
    <property type="match status" value="1"/>
</dbReference>
<gene>
    <name evidence="7" type="ORF">EAE32_10535</name>
</gene>
<dbReference type="GO" id="GO:0015833">
    <property type="term" value="P:peptide transport"/>
    <property type="evidence" value="ECO:0007669"/>
    <property type="project" value="TreeGrafter"/>
</dbReference>
<dbReference type="PANTHER" id="PTHR30290:SF10">
    <property type="entry name" value="PERIPLASMIC OLIGOPEPTIDE-BINDING PROTEIN-RELATED"/>
    <property type="match status" value="1"/>
</dbReference>
<organism evidence="7 8">
    <name type="scientific">Kocuria tytonicola</name>
    <dbReference type="NCBI Taxonomy" id="2055946"/>
    <lineage>
        <taxon>Bacteria</taxon>
        <taxon>Bacillati</taxon>
        <taxon>Actinomycetota</taxon>
        <taxon>Actinomycetes</taxon>
        <taxon>Micrococcales</taxon>
        <taxon>Micrococcaceae</taxon>
        <taxon>Kocuria</taxon>
    </lineage>
</organism>
<dbReference type="InterPro" id="IPR000914">
    <property type="entry name" value="SBP_5_dom"/>
</dbReference>
<evidence type="ECO:0000313" key="8">
    <source>
        <dbReference type="Proteomes" id="UP000277871"/>
    </source>
</evidence>
<dbReference type="GO" id="GO:1904680">
    <property type="term" value="F:peptide transmembrane transporter activity"/>
    <property type="evidence" value="ECO:0007669"/>
    <property type="project" value="TreeGrafter"/>
</dbReference>
<comment type="similarity">
    <text evidence="2">Belongs to the bacterial solute-binding protein 5 family.</text>
</comment>
<dbReference type="InterPro" id="IPR030678">
    <property type="entry name" value="Peptide/Ni-bd"/>
</dbReference>
<dbReference type="GO" id="GO:0042597">
    <property type="term" value="C:periplasmic space"/>
    <property type="evidence" value="ECO:0007669"/>
    <property type="project" value="UniProtKB-ARBA"/>
</dbReference>
<dbReference type="Gene3D" id="3.10.105.10">
    <property type="entry name" value="Dipeptide-binding Protein, Domain 3"/>
    <property type="match status" value="1"/>
</dbReference>
<comment type="caution">
    <text evidence="7">The sequence shown here is derived from an EMBL/GenBank/DDBJ whole genome shotgun (WGS) entry which is preliminary data.</text>
</comment>
<dbReference type="RefSeq" id="WP_121846108.1">
    <property type="nucleotide sequence ID" value="NZ_RDEX01000003.1"/>
</dbReference>
<dbReference type="CDD" id="cd08503">
    <property type="entry name" value="PBP2_NikA_DppA_OppA_like_17"/>
    <property type="match status" value="1"/>
</dbReference>
<comment type="subcellular location">
    <subcellularLocation>
        <location evidence="1">Cell envelope</location>
    </subcellularLocation>
</comment>
<evidence type="ECO:0000256" key="2">
    <source>
        <dbReference type="ARBA" id="ARBA00005695"/>
    </source>
</evidence>
<evidence type="ECO:0000259" key="6">
    <source>
        <dbReference type="Pfam" id="PF00496"/>
    </source>
</evidence>
<dbReference type="InterPro" id="IPR039424">
    <property type="entry name" value="SBP_5"/>
</dbReference>
<dbReference type="GO" id="GO:0043190">
    <property type="term" value="C:ATP-binding cassette (ABC) transporter complex"/>
    <property type="evidence" value="ECO:0007669"/>
    <property type="project" value="InterPro"/>
</dbReference>
<dbReference type="EMBL" id="RDEX01000003">
    <property type="protein sequence ID" value="RLY91762.1"/>
    <property type="molecule type" value="Genomic_DNA"/>
</dbReference>